<dbReference type="RefSeq" id="WP_281389081.1">
    <property type="nucleotide sequence ID" value="NZ_JACHGJ010000003.1"/>
</dbReference>
<evidence type="ECO:0000313" key="1">
    <source>
        <dbReference type="EMBL" id="MBB6480316.1"/>
    </source>
</evidence>
<keyword evidence="2" id="KW-1185">Reference proteome</keyword>
<protein>
    <submittedName>
        <fullName evidence="1">Uncharacterized protein (UPF0212 family)</fullName>
    </submittedName>
</protein>
<accession>A0A841R949</accession>
<organism evidence="1 2">
    <name type="scientific">Spirochaeta isovalerica</name>
    <dbReference type="NCBI Taxonomy" id="150"/>
    <lineage>
        <taxon>Bacteria</taxon>
        <taxon>Pseudomonadati</taxon>
        <taxon>Spirochaetota</taxon>
        <taxon>Spirochaetia</taxon>
        <taxon>Spirochaetales</taxon>
        <taxon>Spirochaetaceae</taxon>
        <taxon>Spirochaeta</taxon>
    </lineage>
</organism>
<sequence length="41" mass="4810">MFRYFKSFPDAMYISIEKAGYNLNKQGIEVVDLDDLYTGKE</sequence>
<reference evidence="1 2" key="1">
    <citation type="submission" date="2020-08" db="EMBL/GenBank/DDBJ databases">
        <title>Genomic Encyclopedia of Type Strains, Phase IV (KMG-IV): sequencing the most valuable type-strain genomes for metagenomic binning, comparative biology and taxonomic classification.</title>
        <authorList>
            <person name="Goeker M."/>
        </authorList>
    </citation>
    <scope>NUCLEOTIDE SEQUENCE [LARGE SCALE GENOMIC DNA]</scope>
    <source>
        <strain evidence="1 2">DSM 2461</strain>
    </source>
</reference>
<proteinExistence type="predicted"/>
<comment type="caution">
    <text evidence="1">The sequence shown here is derived from an EMBL/GenBank/DDBJ whole genome shotgun (WGS) entry which is preliminary data.</text>
</comment>
<evidence type="ECO:0000313" key="2">
    <source>
        <dbReference type="Proteomes" id="UP000587760"/>
    </source>
</evidence>
<dbReference type="EMBL" id="JACHGJ010000003">
    <property type="protein sequence ID" value="MBB6480316.1"/>
    <property type="molecule type" value="Genomic_DNA"/>
</dbReference>
<dbReference type="AlphaFoldDB" id="A0A841R949"/>
<name>A0A841R949_9SPIO</name>
<dbReference type="Proteomes" id="UP000587760">
    <property type="component" value="Unassembled WGS sequence"/>
</dbReference>
<gene>
    <name evidence="1" type="ORF">HNR50_001979</name>
</gene>